<keyword evidence="17" id="KW-0732">Signal</keyword>
<dbReference type="EMBL" id="JANBPK010001288">
    <property type="protein sequence ID" value="KAJ2923727.1"/>
    <property type="molecule type" value="Genomic_DNA"/>
</dbReference>
<evidence type="ECO:0000259" key="18">
    <source>
        <dbReference type="PROSITE" id="PS00624"/>
    </source>
</evidence>
<evidence type="ECO:0000256" key="9">
    <source>
        <dbReference type="ARBA" id="ARBA00024699"/>
    </source>
</evidence>
<feature type="domain" description="Glucose-methanol-choline oxidoreductase N-terminal" evidence="18">
    <location>
        <begin position="309"/>
        <end position="323"/>
    </location>
</feature>
<keyword evidence="8 16" id="KW-0274">FAD</keyword>
<dbReference type="InterPro" id="IPR012132">
    <property type="entry name" value="GMC_OxRdtase"/>
</dbReference>
<gene>
    <name evidence="19" type="ORF">H1R20_g13366</name>
</gene>
<dbReference type="InterPro" id="IPR007867">
    <property type="entry name" value="GMC_OxRtase_C"/>
</dbReference>
<dbReference type="Gene3D" id="3.30.560.10">
    <property type="entry name" value="Glucose Oxidase, domain 3"/>
    <property type="match status" value="1"/>
</dbReference>
<evidence type="ECO:0000313" key="20">
    <source>
        <dbReference type="Proteomes" id="UP001140091"/>
    </source>
</evidence>
<reference evidence="19" key="1">
    <citation type="submission" date="2022-06" db="EMBL/GenBank/DDBJ databases">
        <title>Genome Sequence of Candolleomyces eurysporus.</title>
        <authorList>
            <person name="Buettner E."/>
        </authorList>
    </citation>
    <scope>NUCLEOTIDE SEQUENCE</scope>
    <source>
        <strain evidence="19">VTCC 930004</strain>
    </source>
</reference>
<proteinExistence type="inferred from homology"/>
<comment type="catalytic activity">
    <reaction evidence="13">
        <text>a pyranoside + acceptor = a pyranosid-3-ulose + reduced acceptor.</text>
        <dbReference type="EC" id="1.1.99.29"/>
    </reaction>
</comment>
<comment type="function">
    <text evidence="9">Catalyzes the single-oxidation or sequential double oxidation reaction of carbohydrates primarily at carbon-2 and/or carbon-3 with the concomitant reduction of the flavin. The enzyme exhibits a broad sugar substrate specificity, oxidizing different aldopyranoses to the corresponding C-1, C-2, C-3 or C-1,2, C-2,3 and C-3,4 (di)dehydro sugars with substrate-specific regioselectivity. Accepts only a narrow range of electron acceptors such as substituted benzoquinones and complexed metal ions and reacts extremely slowly with O(2) as acceptor. May play a role in the natural recycling of plant matter by oxidizing all major monosaccharides in lignocellulose and by reducing quinone compounds or reactive radical species generated during lignin depolymerization.</text>
</comment>
<dbReference type="PIRSF" id="PIRSF000137">
    <property type="entry name" value="Alcohol_oxidase"/>
    <property type="match status" value="1"/>
</dbReference>
<dbReference type="PANTHER" id="PTHR11552:SF147">
    <property type="entry name" value="CHOLINE DEHYDROGENASE, MITOCHONDRIAL"/>
    <property type="match status" value="1"/>
</dbReference>
<evidence type="ECO:0000256" key="7">
    <source>
        <dbReference type="ARBA" id="ARBA00022630"/>
    </source>
</evidence>
<comment type="cofactor">
    <cofactor evidence="1 16">
        <name>FAD</name>
        <dbReference type="ChEBI" id="CHEBI:57692"/>
    </cofactor>
</comment>
<accession>A0A9W8IVS0</accession>
<dbReference type="Pfam" id="PF05199">
    <property type="entry name" value="GMC_oxred_C"/>
    <property type="match status" value="1"/>
</dbReference>
<dbReference type="PANTHER" id="PTHR11552">
    <property type="entry name" value="GLUCOSE-METHANOL-CHOLINE GMC OXIDOREDUCTASE"/>
    <property type="match status" value="1"/>
</dbReference>
<dbReference type="OrthoDB" id="269227at2759"/>
<feature type="binding site" evidence="16">
    <location>
        <position position="114"/>
    </location>
    <ligand>
        <name>FAD</name>
        <dbReference type="ChEBI" id="CHEBI:57692"/>
    </ligand>
</feature>
<dbReference type="InterPro" id="IPR036188">
    <property type="entry name" value="FAD/NAD-bd_sf"/>
</dbReference>
<comment type="catalytic activity">
    <reaction evidence="12">
        <text>pyranose + acceptor = pyranos-3-ulose + reduced acceptor.</text>
        <dbReference type="EC" id="1.1.99.29"/>
    </reaction>
</comment>
<dbReference type="SUPFAM" id="SSF54373">
    <property type="entry name" value="FAD-linked reductases, C-terminal domain"/>
    <property type="match status" value="1"/>
</dbReference>
<feature type="non-terminal residue" evidence="19">
    <location>
        <position position="585"/>
    </location>
</feature>
<evidence type="ECO:0000256" key="2">
    <source>
        <dbReference type="ARBA" id="ARBA00004613"/>
    </source>
</evidence>
<dbReference type="AlphaFoldDB" id="A0A9W8IVS0"/>
<dbReference type="SUPFAM" id="SSF51905">
    <property type="entry name" value="FAD/NAD(P)-binding domain"/>
    <property type="match status" value="1"/>
</dbReference>
<dbReference type="GO" id="GO:0033718">
    <property type="term" value="F:pyranose dehydrogenase (acceptor) activity"/>
    <property type="evidence" value="ECO:0007669"/>
    <property type="project" value="UniProtKB-EC"/>
</dbReference>
<evidence type="ECO:0000256" key="15">
    <source>
        <dbReference type="PIRSR" id="PIRSR000137-1"/>
    </source>
</evidence>
<dbReference type="EC" id="1.1.99.29" evidence="5"/>
<dbReference type="GO" id="GO:0050660">
    <property type="term" value="F:flavin adenine dinucleotide binding"/>
    <property type="evidence" value="ECO:0007669"/>
    <property type="project" value="InterPro"/>
</dbReference>
<feature type="chain" id="PRO_5040863533" description="pyranose dehydrogenase (acceptor)" evidence="17">
    <location>
        <begin position="20"/>
        <end position="585"/>
    </location>
</feature>
<evidence type="ECO:0000256" key="5">
    <source>
        <dbReference type="ARBA" id="ARBA00013177"/>
    </source>
</evidence>
<dbReference type="PROSITE" id="PS00624">
    <property type="entry name" value="GMC_OXRED_2"/>
    <property type="match status" value="1"/>
</dbReference>
<evidence type="ECO:0000256" key="17">
    <source>
        <dbReference type="SAM" id="SignalP"/>
    </source>
</evidence>
<sequence length="585" mass="63659">MQFGTLASLVALFLQVAHGRVYPSISDVPTRRSYDFIIVGGGTSGSVIASRLSENPRFNVLLIEAGPDNEGVLEIAAPGYFWPKGINDTYKWNYVTEPQLNVGNRTLEYERGHVLGGSSSINGMLYTRGSADEYDAWAKITHDQGWSWKSLFSLVKRGVKHEKWIPPSGGRNITGQFNPRVHGFHGNTFVSLPPSDPSPVDLRVMRNAQLQSERFPFNLDPNSGYPLGVTWTQSNIGKGERSSAATAYLGPQVRRRVNLDIVINTLATRVLTTKPGRQPDIRTVELAPSSGGDTRRTFTASKELILTAGAIGSPQILLNSGIGDRNDLKALGIRPIVDLPDVGKGLTDHTVRIALWNSTAPPPPPIDDQEALEQWQKNRTGPLAQFATGHIVWSKIPSNASIWRNHRDPAAGKNSPHIELHIFVSSTGPVVGCSIILLTPQSRGTVRLRSNNPFDAPIINPGYLTHPFDIEAIREGARLAKQFFTGPAWDGYLINPVTLDPDTDPAAYDESTRNTLITTVHPTGTAAMSARNAKNGVLDPDLKVKGLRGLRIADSSAMPVIPTGHTPAGTYLLAERAADLIRSAW</sequence>
<comment type="caution">
    <text evidence="19">The sequence shown here is derived from an EMBL/GenBank/DDBJ whole genome shotgun (WGS) entry which is preliminary data.</text>
</comment>
<evidence type="ECO:0000256" key="6">
    <source>
        <dbReference type="ARBA" id="ARBA00022525"/>
    </source>
</evidence>
<keyword evidence="20" id="KW-1185">Reference proteome</keyword>
<feature type="binding site" evidence="16">
    <location>
        <begin position="43"/>
        <end position="44"/>
    </location>
    <ligand>
        <name>FAD</name>
        <dbReference type="ChEBI" id="CHEBI:57692"/>
    </ligand>
</feature>
<protein>
    <recommendedName>
        <fullName evidence="5">pyranose dehydrogenase (acceptor)</fullName>
        <ecNumber evidence="5">1.1.99.29</ecNumber>
    </recommendedName>
</protein>
<comment type="catalytic activity">
    <reaction evidence="14">
        <text>a pyranoside + acceptor = a pyranosid-3,4-diulose + reduced acceptor.</text>
        <dbReference type="EC" id="1.1.99.29"/>
    </reaction>
</comment>
<name>A0A9W8IVS0_9AGAR</name>
<dbReference type="InterPro" id="IPR000172">
    <property type="entry name" value="GMC_OxRdtase_N"/>
</dbReference>
<evidence type="ECO:0000256" key="8">
    <source>
        <dbReference type="ARBA" id="ARBA00022827"/>
    </source>
</evidence>
<comment type="subcellular location">
    <subcellularLocation>
        <location evidence="2">Secreted</location>
    </subcellularLocation>
</comment>
<keyword evidence="6" id="KW-0964">Secreted</keyword>
<evidence type="ECO:0000256" key="11">
    <source>
        <dbReference type="ARBA" id="ARBA00034010"/>
    </source>
</evidence>
<evidence type="ECO:0000256" key="13">
    <source>
        <dbReference type="ARBA" id="ARBA00034050"/>
    </source>
</evidence>
<evidence type="ECO:0000256" key="16">
    <source>
        <dbReference type="PIRSR" id="PIRSR000137-2"/>
    </source>
</evidence>
<evidence type="ECO:0000256" key="3">
    <source>
        <dbReference type="ARBA" id="ARBA00010790"/>
    </source>
</evidence>
<comment type="catalytic activity">
    <reaction evidence="10">
        <text>pyranose + acceptor = pyranos-2-ulose + reduced acceptor.</text>
        <dbReference type="EC" id="1.1.99.29"/>
    </reaction>
</comment>
<evidence type="ECO:0000256" key="4">
    <source>
        <dbReference type="ARBA" id="ARBA00011245"/>
    </source>
</evidence>
<dbReference type="Proteomes" id="UP001140091">
    <property type="component" value="Unassembled WGS sequence"/>
</dbReference>
<feature type="active site" description="Proton acceptor" evidence="15">
    <location>
        <position position="565"/>
    </location>
</feature>
<keyword evidence="7" id="KW-0285">Flavoprotein</keyword>
<evidence type="ECO:0000256" key="1">
    <source>
        <dbReference type="ARBA" id="ARBA00001974"/>
    </source>
</evidence>
<evidence type="ECO:0000256" key="10">
    <source>
        <dbReference type="ARBA" id="ARBA00033986"/>
    </source>
</evidence>
<dbReference type="Gene3D" id="3.50.50.60">
    <property type="entry name" value="FAD/NAD(P)-binding domain"/>
    <property type="match status" value="1"/>
</dbReference>
<evidence type="ECO:0000256" key="12">
    <source>
        <dbReference type="ARBA" id="ARBA00034029"/>
    </source>
</evidence>
<comment type="catalytic activity">
    <reaction evidence="11">
        <text>pyranose + acceptor = pyranos-2,3-diulose + reduced acceptor.</text>
        <dbReference type="EC" id="1.1.99.29"/>
    </reaction>
</comment>
<feature type="signal peptide" evidence="17">
    <location>
        <begin position="1"/>
        <end position="19"/>
    </location>
</feature>
<dbReference type="Pfam" id="PF00732">
    <property type="entry name" value="GMC_oxred_N"/>
    <property type="match status" value="1"/>
</dbReference>
<dbReference type="GO" id="GO:0005576">
    <property type="term" value="C:extracellular region"/>
    <property type="evidence" value="ECO:0007669"/>
    <property type="project" value="UniProtKB-SubCell"/>
</dbReference>
<organism evidence="19 20">
    <name type="scientific">Candolleomyces eurysporus</name>
    <dbReference type="NCBI Taxonomy" id="2828524"/>
    <lineage>
        <taxon>Eukaryota</taxon>
        <taxon>Fungi</taxon>
        <taxon>Dikarya</taxon>
        <taxon>Basidiomycota</taxon>
        <taxon>Agaricomycotina</taxon>
        <taxon>Agaricomycetes</taxon>
        <taxon>Agaricomycetidae</taxon>
        <taxon>Agaricales</taxon>
        <taxon>Agaricineae</taxon>
        <taxon>Psathyrellaceae</taxon>
        <taxon>Candolleomyces</taxon>
    </lineage>
</organism>
<evidence type="ECO:0000313" key="19">
    <source>
        <dbReference type="EMBL" id="KAJ2923727.1"/>
    </source>
</evidence>
<feature type="active site" description="Proton donor" evidence="15">
    <location>
        <position position="521"/>
    </location>
</feature>
<comment type="similarity">
    <text evidence="3">Belongs to the GMC oxidoreductase family.</text>
</comment>
<comment type="subunit">
    <text evidence="4">Monomer.</text>
</comment>
<evidence type="ECO:0000256" key="14">
    <source>
        <dbReference type="ARBA" id="ARBA00034059"/>
    </source>
</evidence>